<protein>
    <submittedName>
        <fullName evidence="1">Uncharacterized protein</fullName>
    </submittedName>
</protein>
<comment type="caution">
    <text evidence="1">The sequence shown here is derived from an EMBL/GenBank/DDBJ whole genome shotgun (WGS) entry which is preliminary data.</text>
</comment>
<gene>
    <name evidence="1" type="ORF">EYF80_000478</name>
</gene>
<dbReference type="EMBL" id="SRLO01000002">
    <property type="protein sequence ID" value="TNN89190.1"/>
    <property type="molecule type" value="Genomic_DNA"/>
</dbReference>
<sequence length="60" mass="6427">MESYFATSSADGVLGSQGPEFGQKVGHMLRRRRKMFQCVVGRGQRSEVGAEGGLLAIEPG</sequence>
<accession>A0A4Z2JG78</accession>
<dbReference type="Proteomes" id="UP000314294">
    <property type="component" value="Unassembled WGS sequence"/>
</dbReference>
<evidence type="ECO:0000313" key="1">
    <source>
        <dbReference type="EMBL" id="TNN89190.1"/>
    </source>
</evidence>
<dbReference type="AlphaFoldDB" id="A0A4Z2JG78"/>
<proteinExistence type="predicted"/>
<keyword evidence="2" id="KW-1185">Reference proteome</keyword>
<reference evidence="1 2" key="1">
    <citation type="submission" date="2019-03" db="EMBL/GenBank/DDBJ databases">
        <title>First draft genome of Liparis tanakae, snailfish: a comprehensive survey of snailfish specific genes.</title>
        <authorList>
            <person name="Kim W."/>
            <person name="Song I."/>
            <person name="Jeong J.-H."/>
            <person name="Kim D."/>
            <person name="Kim S."/>
            <person name="Ryu S."/>
            <person name="Song J.Y."/>
            <person name="Lee S.K."/>
        </authorList>
    </citation>
    <scope>NUCLEOTIDE SEQUENCE [LARGE SCALE GENOMIC DNA]</scope>
    <source>
        <tissue evidence="1">Muscle</tissue>
    </source>
</reference>
<organism evidence="1 2">
    <name type="scientific">Liparis tanakae</name>
    <name type="common">Tanaka's snailfish</name>
    <dbReference type="NCBI Taxonomy" id="230148"/>
    <lineage>
        <taxon>Eukaryota</taxon>
        <taxon>Metazoa</taxon>
        <taxon>Chordata</taxon>
        <taxon>Craniata</taxon>
        <taxon>Vertebrata</taxon>
        <taxon>Euteleostomi</taxon>
        <taxon>Actinopterygii</taxon>
        <taxon>Neopterygii</taxon>
        <taxon>Teleostei</taxon>
        <taxon>Neoteleostei</taxon>
        <taxon>Acanthomorphata</taxon>
        <taxon>Eupercaria</taxon>
        <taxon>Perciformes</taxon>
        <taxon>Cottioidei</taxon>
        <taxon>Cottales</taxon>
        <taxon>Liparidae</taxon>
        <taxon>Liparis</taxon>
    </lineage>
</organism>
<evidence type="ECO:0000313" key="2">
    <source>
        <dbReference type="Proteomes" id="UP000314294"/>
    </source>
</evidence>
<name>A0A4Z2JG78_9TELE</name>